<dbReference type="InterPro" id="IPR000101">
    <property type="entry name" value="GGT_peptidase"/>
</dbReference>
<feature type="signal peptide" evidence="4">
    <location>
        <begin position="1"/>
        <end position="19"/>
    </location>
</feature>
<evidence type="ECO:0000313" key="6">
    <source>
        <dbReference type="Proteomes" id="UP000031056"/>
    </source>
</evidence>
<dbReference type="Gene3D" id="1.10.246.130">
    <property type="match status" value="1"/>
</dbReference>
<evidence type="ECO:0000256" key="2">
    <source>
        <dbReference type="PIRSR" id="PIRSR600101-2"/>
    </source>
</evidence>
<dbReference type="Pfam" id="PF01019">
    <property type="entry name" value="G_glu_transpept"/>
    <property type="match status" value="1"/>
</dbReference>
<dbReference type="RefSeq" id="XP_014563821.1">
    <property type="nucleotide sequence ID" value="XM_014708335.1"/>
</dbReference>
<accession>A0A0B2UKQ1</accession>
<dbReference type="Gene3D" id="3.60.20.40">
    <property type="match status" value="1"/>
</dbReference>
<keyword evidence="6" id="KW-1185">Reference proteome</keyword>
<feature type="active site" description="Nucleophile" evidence="1">
    <location>
        <position position="380"/>
    </location>
</feature>
<comment type="catalytic activity">
    <reaction evidence="3">
        <text>an S-substituted glutathione + H2O = an S-substituted L-cysteinylglycine + L-glutamate</text>
        <dbReference type="Rhea" id="RHEA:59468"/>
        <dbReference type="ChEBI" id="CHEBI:15377"/>
        <dbReference type="ChEBI" id="CHEBI:29985"/>
        <dbReference type="ChEBI" id="CHEBI:90779"/>
        <dbReference type="ChEBI" id="CHEBI:143103"/>
        <dbReference type="EC" id="3.4.19.13"/>
    </reaction>
</comment>
<dbReference type="PANTHER" id="PTHR11686">
    <property type="entry name" value="GAMMA GLUTAMYL TRANSPEPTIDASE"/>
    <property type="match status" value="1"/>
</dbReference>
<feature type="binding site" evidence="2">
    <location>
        <position position="106"/>
    </location>
    <ligand>
        <name>L-glutamate</name>
        <dbReference type="ChEBI" id="CHEBI:29985"/>
    </ligand>
</feature>
<dbReference type="PROSITE" id="PS51257">
    <property type="entry name" value="PROKAR_LIPOPROTEIN"/>
    <property type="match status" value="1"/>
</dbReference>
<feature type="binding site" evidence="2">
    <location>
        <begin position="446"/>
        <end position="447"/>
    </location>
    <ligand>
        <name>L-glutamate</name>
        <dbReference type="ChEBI" id="CHEBI:29985"/>
    </ligand>
</feature>
<dbReference type="EMBL" id="JOKQ01000005">
    <property type="protein sequence ID" value="KHN69779.1"/>
    <property type="molecule type" value="Genomic_DNA"/>
</dbReference>
<dbReference type="InterPro" id="IPR029055">
    <property type="entry name" value="Ntn_hydrolases_N"/>
</dbReference>
<dbReference type="EC" id="3.4.19.13" evidence="3"/>
<evidence type="ECO:0000256" key="1">
    <source>
        <dbReference type="PIRSR" id="PIRSR600101-1"/>
    </source>
</evidence>
<dbReference type="Proteomes" id="UP000031056">
    <property type="component" value="Unassembled WGS sequence"/>
</dbReference>
<feature type="chain" id="PRO_5002094933" description="Glutathione hydrolase" evidence="4">
    <location>
        <begin position="20"/>
        <end position="567"/>
    </location>
</feature>
<feature type="binding site" evidence="2">
    <location>
        <begin position="398"/>
        <end position="400"/>
    </location>
    <ligand>
        <name>L-glutamate</name>
        <dbReference type="ChEBI" id="CHEBI:29985"/>
    </ligand>
</feature>
<proteinExistence type="predicted"/>
<dbReference type="GO" id="GO:0006751">
    <property type="term" value="P:glutathione catabolic process"/>
    <property type="evidence" value="ECO:0007669"/>
    <property type="project" value="UniProtKB-UniRule"/>
</dbReference>
<gene>
    <name evidence="5" type="ORF">M896_051880</name>
</gene>
<sequence length="567" mass="62699">MRNVLGFAMMLFVSCIVSAQERNGFENPDFGILEVYSNGACSTEVPMCSRLGVKVLMQGGNAVDSAVASAICVGIVNSFSSGIGGGGFMLIKKPGNEDTVDMIDFREVAPRNLNAKLLYGTQNGSKIGGLSVGVPSEVYGIYEAHRKYGKLPWKNLFQENIQIAKGFPVSNQLVRRINRLKEFIAVDPGLRSTYMRNNELLKEGDVVVRDNYAKTLETIMNNPEDFYNGGLADSIVKAVNNQGGVLLKSDLQEYKPVHRPVVEGKYHDYKVYTTNLPTSGPLVLKALNILEKYNLDKLIADDMQTGKFRNLHLLIEIFKFMMARRGELADPEFLQGWQDVVNEITLKETAEQIYKKIDLDKVLDAKEYGMKKHGAEDHGTTHINVVDKDDMMVLLTSTINLEFGAKFMDPETGIVFNNTMDDFYPPVHGDITGSVNSLDAGKRPFSSISPVILSKDDELLALGAAGGIRIPTSIVSTLFHLSTGKNLKEAIMTTRMHNHLFPDVTFVEHDIQGPVEQYLVDSGHVIEKSLQNTVFTSVQGILLKRSNGDRTIHAVSDLRKGGESFGY</sequence>
<dbReference type="InterPro" id="IPR043137">
    <property type="entry name" value="GGT_ssub_C"/>
</dbReference>
<protein>
    <recommendedName>
        <fullName evidence="3">Glutathione hydrolase</fullName>
        <ecNumber evidence="3">2.3.2.2</ecNumber>
        <ecNumber evidence="3">3.4.19.13</ecNumber>
    </recommendedName>
    <alternativeName>
        <fullName evidence="3">Gamma-glutamyltransferase</fullName>
    </alternativeName>
    <alternativeName>
        <fullName evidence="3">Gamma-glutamyltranspeptidase</fullName>
    </alternativeName>
</protein>
<comment type="caution">
    <text evidence="5">The sequence shown here is derived from an EMBL/GenBank/DDBJ whole genome shotgun (WGS) entry which is preliminary data.</text>
</comment>
<keyword evidence="3" id="KW-0012">Acyltransferase</keyword>
<evidence type="ECO:0000256" key="4">
    <source>
        <dbReference type="SAM" id="SignalP"/>
    </source>
</evidence>
<evidence type="ECO:0000256" key="3">
    <source>
        <dbReference type="RuleBase" id="RU368068"/>
    </source>
</evidence>
<dbReference type="VEuPathDB" id="MicrosporidiaDB:M896_051880"/>
<dbReference type="PRINTS" id="PR01210">
    <property type="entry name" value="GGTRANSPTASE"/>
</dbReference>
<keyword evidence="3 5" id="KW-0808">Transferase</keyword>
<dbReference type="OrthoDB" id="1081007at2759"/>
<dbReference type="GO" id="GO:0005886">
    <property type="term" value="C:plasma membrane"/>
    <property type="evidence" value="ECO:0007669"/>
    <property type="project" value="TreeGrafter"/>
</dbReference>
<dbReference type="SUPFAM" id="SSF56235">
    <property type="entry name" value="N-terminal nucleophile aminohydrolases (Ntn hydrolases)"/>
    <property type="match status" value="1"/>
</dbReference>
<name>A0A0B2UKQ1_9MICR</name>
<organism evidence="5 6">
    <name type="scientific">Ordospora colligata OC4</name>
    <dbReference type="NCBI Taxonomy" id="1354746"/>
    <lineage>
        <taxon>Eukaryota</taxon>
        <taxon>Fungi</taxon>
        <taxon>Fungi incertae sedis</taxon>
        <taxon>Microsporidia</taxon>
        <taxon>Ordosporidae</taxon>
        <taxon>Ordospora</taxon>
    </lineage>
</organism>
<dbReference type="HOGENOM" id="CLU_014813_4_0_1"/>
<comment type="catalytic activity">
    <reaction evidence="3">
        <text>glutathione + H2O = L-cysteinylglycine + L-glutamate</text>
        <dbReference type="Rhea" id="RHEA:28807"/>
        <dbReference type="ChEBI" id="CHEBI:15377"/>
        <dbReference type="ChEBI" id="CHEBI:29985"/>
        <dbReference type="ChEBI" id="CHEBI:57925"/>
        <dbReference type="ChEBI" id="CHEBI:61694"/>
        <dbReference type="EC" id="3.4.19.13"/>
    </reaction>
</comment>
<comment type="pathway">
    <text evidence="3">Sulfur metabolism; glutathione metabolism.</text>
</comment>
<feature type="binding site" evidence="2">
    <location>
        <position position="422"/>
    </location>
    <ligand>
        <name>L-glutamate</name>
        <dbReference type="ChEBI" id="CHEBI:29985"/>
    </ligand>
</feature>
<dbReference type="GeneID" id="26261841"/>
<dbReference type="AlphaFoldDB" id="A0A0B2UKQ1"/>
<dbReference type="GO" id="GO:0036374">
    <property type="term" value="F:glutathione hydrolase activity"/>
    <property type="evidence" value="ECO:0007669"/>
    <property type="project" value="UniProtKB-UniRule"/>
</dbReference>
<comment type="function">
    <text evidence="3">Cleaves the gamma-glutamyl peptide bond of glutathione and glutathione conjugates.</text>
</comment>
<keyword evidence="4" id="KW-0732">Signal</keyword>
<dbReference type="InParanoid" id="A0A0B2UKQ1"/>
<dbReference type="FunCoup" id="A0A0B2UKQ1">
    <property type="interactions" value="32"/>
</dbReference>
<dbReference type="EC" id="2.3.2.2" evidence="3"/>
<dbReference type="InterPro" id="IPR043138">
    <property type="entry name" value="GGT_lsub"/>
</dbReference>
<comment type="catalytic activity">
    <reaction evidence="3">
        <text>an N-terminal (5-L-glutamyl)-[peptide] + an alpha-amino acid = 5-L-glutamyl amino acid + an N-terminal L-alpha-aminoacyl-[peptide]</text>
        <dbReference type="Rhea" id="RHEA:23904"/>
        <dbReference type="Rhea" id="RHEA-COMP:9780"/>
        <dbReference type="Rhea" id="RHEA-COMP:9795"/>
        <dbReference type="ChEBI" id="CHEBI:77644"/>
        <dbReference type="ChEBI" id="CHEBI:78597"/>
        <dbReference type="ChEBI" id="CHEBI:78599"/>
        <dbReference type="ChEBI" id="CHEBI:78608"/>
        <dbReference type="EC" id="2.3.2.2"/>
    </reaction>
</comment>
<dbReference type="PANTHER" id="PTHR11686:SF9">
    <property type="entry name" value="RE13973P"/>
    <property type="match status" value="1"/>
</dbReference>
<dbReference type="STRING" id="1354746.A0A0B2UKQ1"/>
<evidence type="ECO:0000313" key="5">
    <source>
        <dbReference type="EMBL" id="KHN69779.1"/>
    </source>
</evidence>
<dbReference type="UniPathway" id="UPA00204"/>
<reference evidence="5 6" key="1">
    <citation type="journal article" date="2014" name="MBio">
        <title>The Ordospora colligata genome; evolution of extreme reduction in microsporidia and host-to-parasite horizontal gene transfer.</title>
        <authorList>
            <person name="Pombert J.-F."/>
            <person name="Haag K.L."/>
            <person name="Beidas S."/>
            <person name="Ebert D."/>
            <person name="Keeling P.J."/>
        </authorList>
    </citation>
    <scope>NUCLEOTIDE SEQUENCE [LARGE SCALE GENOMIC DNA]</scope>
    <source>
        <strain evidence="5 6">OC4</strain>
    </source>
</reference>
<feature type="binding site" evidence="2">
    <location>
        <position position="467"/>
    </location>
    <ligand>
        <name>L-glutamate</name>
        <dbReference type="ChEBI" id="CHEBI:29985"/>
    </ligand>
</feature>
<keyword evidence="3" id="KW-0378">Hydrolase</keyword>
<dbReference type="GO" id="GO:0103068">
    <property type="term" value="F:leukotriene C4 gamma-glutamyl transferase activity"/>
    <property type="evidence" value="ECO:0007669"/>
    <property type="project" value="UniProtKB-EC"/>
</dbReference>